<feature type="transmembrane region" description="Helical" evidence="7">
    <location>
        <begin position="145"/>
        <end position="167"/>
    </location>
</feature>
<sequence>MPIPAVGGPHAVATRKAMLRLLPILCLAYFMSYVDRTNIALAKTHLQADVGISVAAFGLGAGLFFVTYALLEVPSNLVMYRVGPRRWIARIALTWGAVTSLMMFIDDDVTFYIGRMALGAAEAGLYPAMMYMVTQWFAQKDRVTVTGFIYLAPSLGLLLGGPLGGALMELDDLYGFHGWQWMFLIEGLITMVVGLVVLALLPERPADAKWLTADEAAALSEQAARGSETHGGLTLKNNLGKAFGRPFILLIGFIYFLNQITMNGVTFNVPSIIESLDVSGAFLVGLLSGVTGIGGTIGVLLIPAVFRRVPRESFTIGVLAVAPAVVAAVFLAVSSPVARIALIGLMSVLTLGTLPVFWSVAMARMSGIVAAAGLAFINTVGLTGGFVGPYLFGLAESDSGDPASGFYIVIVVSLIGGGLAVALRRALRQEDRRTAGTATTTATTAPAPAPAIEKDSEVLP</sequence>
<evidence type="ECO:0000313" key="9">
    <source>
        <dbReference type="EMBL" id="GGK00569.1"/>
    </source>
</evidence>
<protein>
    <submittedName>
        <fullName evidence="9">MFS transporter</fullName>
    </submittedName>
</protein>
<evidence type="ECO:0000256" key="2">
    <source>
        <dbReference type="ARBA" id="ARBA00022448"/>
    </source>
</evidence>
<dbReference type="PROSITE" id="PS50850">
    <property type="entry name" value="MFS"/>
    <property type="match status" value="1"/>
</dbReference>
<proteinExistence type="predicted"/>
<keyword evidence="5 7" id="KW-0472">Membrane</keyword>
<name>A0ABQ2E9B6_9ACTN</name>
<keyword evidence="4 7" id="KW-1133">Transmembrane helix</keyword>
<dbReference type="InterPro" id="IPR036259">
    <property type="entry name" value="MFS_trans_sf"/>
</dbReference>
<feature type="transmembrane region" description="Helical" evidence="7">
    <location>
        <begin position="314"/>
        <end position="334"/>
    </location>
</feature>
<feature type="transmembrane region" description="Helical" evidence="7">
    <location>
        <begin position="111"/>
        <end position="133"/>
    </location>
</feature>
<dbReference type="Pfam" id="PF07690">
    <property type="entry name" value="MFS_1"/>
    <property type="match status" value="1"/>
</dbReference>
<feature type="transmembrane region" description="Helical" evidence="7">
    <location>
        <begin position="179"/>
        <end position="201"/>
    </location>
</feature>
<dbReference type="PANTHER" id="PTHR43791">
    <property type="entry name" value="PERMEASE-RELATED"/>
    <property type="match status" value="1"/>
</dbReference>
<evidence type="ECO:0000256" key="7">
    <source>
        <dbReference type="SAM" id="Phobius"/>
    </source>
</evidence>
<keyword evidence="2" id="KW-0813">Transport</keyword>
<dbReference type="RefSeq" id="WP_229700930.1">
    <property type="nucleotide sequence ID" value="NZ_BMMV01000010.1"/>
</dbReference>
<gene>
    <name evidence="9" type="ORF">GCM10011583_35000</name>
</gene>
<dbReference type="Gene3D" id="1.20.1250.20">
    <property type="entry name" value="MFS general substrate transporter like domains"/>
    <property type="match status" value="2"/>
</dbReference>
<keyword evidence="10" id="KW-1185">Reference proteome</keyword>
<feature type="transmembrane region" description="Helical" evidence="7">
    <location>
        <begin position="280"/>
        <end position="302"/>
    </location>
</feature>
<evidence type="ECO:0000256" key="4">
    <source>
        <dbReference type="ARBA" id="ARBA00022989"/>
    </source>
</evidence>
<feature type="transmembrane region" description="Helical" evidence="7">
    <location>
        <begin position="17"/>
        <end position="34"/>
    </location>
</feature>
<evidence type="ECO:0000256" key="3">
    <source>
        <dbReference type="ARBA" id="ARBA00022692"/>
    </source>
</evidence>
<comment type="caution">
    <text evidence="9">The sequence shown here is derived from an EMBL/GenBank/DDBJ whole genome shotgun (WGS) entry which is preliminary data.</text>
</comment>
<feature type="transmembrane region" description="Helical" evidence="7">
    <location>
        <begin position="242"/>
        <end position="260"/>
    </location>
</feature>
<evidence type="ECO:0000313" key="10">
    <source>
        <dbReference type="Proteomes" id="UP000660265"/>
    </source>
</evidence>
<feature type="compositionally biased region" description="Low complexity" evidence="6">
    <location>
        <begin position="435"/>
        <end position="446"/>
    </location>
</feature>
<dbReference type="InterPro" id="IPR020846">
    <property type="entry name" value="MFS_dom"/>
</dbReference>
<feature type="transmembrane region" description="Helical" evidence="7">
    <location>
        <begin position="87"/>
        <end position="105"/>
    </location>
</feature>
<dbReference type="SUPFAM" id="SSF103473">
    <property type="entry name" value="MFS general substrate transporter"/>
    <property type="match status" value="1"/>
</dbReference>
<dbReference type="PANTHER" id="PTHR43791:SF30">
    <property type="entry name" value="INNER MEMBRANE TRANSPORT PROTEIN RHMT"/>
    <property type="match status" value="1"/>
</dbReference>
<feature type="transmembrane region" description="Helical" evidence="7">
    <location>
        <begin position="368"/>
        <end position="392"/>
    </location>
</feature>
<evidence type="ECO:0000256" key="1">
    <source>
        <dbReference type="ARBA" id="ARBA00004651"/>
    </source>
</evidence>
<comment type="subcellular location">
    <subcellularLocation>
        <location evidence="1">Cell membrane</location>
        <topology evidence="1">Multi-pass membrane protein</topology>
    </subcellularLocation>
</comment>
<accession>A0ABQ2E9B6</accession>
<feature type="region of interest" description="Disordered" evidence="6">
    <location>
        <begin position="432"/>
        <end position="460"/>
    </location>
</feature>
<dbReference type="Proteomes" id="UP000660265">
    <property type="component" value="Unassembled WGS sequence"/>
</dbReference>
<evidence type="ECO:0000259" key="8">
    <source>
        <dbReference type="PROSITE" id="PS50850"/>
    </source>
</evidence>
<organism evidence="9 10">
    <name type="scientific">Streptomyces camponoticapitis</name>
    <dbReference type="NCBI Taxonomy" id="1616125"/>
    <lineage>
        <taxon>Bacteria</taxon>
        <taxon>Bacillati</taxon>
        <taxon>Actinomycetota</taxon>
        <taxon>Actinomycetes</taxon>
        <taxon>Kitasatosporales</taxon>
        <taxon>Streptomycetaceae</taxon>
        <taxon>Streptomyces</taxon>
    </lineage>
</organism>
<evidence type="ECO:0000256" key="6">
    <source>
        <dbReference type="SAM" id="MobiDB-lite"/>
    </source>
</evidence>
<dbReference type="InterPro" id="IPR011701">
    <property type="entry name" value="MFS"/>
</dbReference>
<feature type="transmembrane region" description="Helical" evidence="7">
    <location>
        <begin position="54"/>
        <end position="75"/>
    </location>
</feature>
<feature type="transmembrane region" description="Helical" evidence="7">
    <location>
        <begin position="404"/>
        <end position="423"/>
    </location>
</feature>
<reference evidence="10" key="1">
    <citation type="journal article" date="2019" name="Int. J. Syst. Evol. Microbiol.">
        <title>The Global Catalogue of Microorganisms (GCM) 10K type strain sequencing project: providing services to taxonomists for standard genome sequencing and annotation.</title>
        <authorList>
            <consortium name="The Broad Institute Genomics Platform"/>
            <consortium name="The Broad Institute Genome Sequencing Center for Infectious Disease"/>
            <person name="Wu L."/>
            <person name="Ma J."/>
        </authorList>
    </citation>
    <scope>NUCLEOTIDE SEQUENCE [LARGE SCALE GENOMIC DNA]</scope>
    <source>
        <strain evidence="10">CGMCC 4.7275</strain>
    </source>
</reference>
<keyword evidence="3 7" id="KW-0812">Transmembrane</keyword>
<feature type="domain" description="Major facilitator superfamily (MFS) profile" evidence="8">
    <location>
        <begin position="21"/>
        <end position="428"/>
    </location>
</feature>
<evidence type="ECO:0000256" key="5">
    <source>
        <dbReference type="ARBA" id="ARBA00023136"/>
    </source>
</evidence>
<feature type="transmembrane region" description="Helical" evidence="7">
    <location>
        <begin position="340"/>
        <end position="361"/>
    </location>
</feature>
<dbReference type="EMBL" id="BMMV01000010">
    <property type="protein sequence ID" value="GGK00569.1"/>
    <property type="molecule type" value="Genomic_DNA"/>
</dbReference>